<sequence length="63" mass="7565">MVIEATNALNLFDLERKKKVTKKERNIRDKHLLNTRASRCRTLVDMSRHTARIKIRQQQKYKA</sequence>
<gene>
    <name evidence="1" type="ORF">BpHYR1_046245</name>
</gene>
<evidence type="ECO:0000313" key="2">
    <source>
        <dbReference type="Proteomes" id="UP000276133"/>
    </source>
</evidence>
<evidence type="ECO:0000313" key="1">
    <source>
        <dbReference type="EMBL" id="RNA20324.1"/>
    </source>
</evidence>
<dbReference type="Proteomes" id="UP000276133">
    <property type="component" value="Unassembled WGS sequence"/>
</dbReference>
<keyword evidence="2" id="KW-1185">Reference proteome</keyword>
<organism evidence="1 2">
    <name type="scientific">Brachionus plicatilis</name>
    <name type="common">Marine rotifer</name>
    <name type="synonym">Brachionus muelleri</name>
    <dbReference type="NCBI Taxonomy" id="10195"/>
    <lineage>
        <taxon>Eukaryota</taxon>
        <taxon>Metazoa</taxon>
        <taxon>Spiralia</taxon>
        <taxon>Gnathifera</taxon>
        <taxon>Rotifera</taxon>
        <taxon>Eurotatoria</taxon>
        <taxon>Monogononta</taxon>
        <taxon>Pseudotrocha</taxon>
        <taxon>Ploima</taxon>
        <taxon>Brachionidae</taxon>
        <taxon>Brachionus</taxon>
    </lineage>
</organism>
<proteinExistence type="predicted"/>
<protein>
    <submittedName>
        <fullName evidence="1">Uncharacterized protein</fullName>
    </submittedName>
</protein>
<name>A0A3M7RA98_BRAPC</name>
<reference evidence="1 2" key="1">
    <citation type="journal article" date="2018" name="Sci. Rep.">
        <title>Genomic signatures of local adaptation to the degree of environmental predictability in rotifers.</title>
        <authorList>
            <person name="Franch-Gras L."/>
            <person name="Hahn C."/>
            <person name="Garcia-Roger E.M."/>
            <person name="Carmona M.J."/>
            <person name="Serra M."/>
            <person name="Gomez A."/>
        </authorList>
    </citation>
    <scope>NUCLEOTIDE SEQUENCE [LARGE SCALE GENOMIC DNA]</scope>
    <source>
        <strain evidence="1">HYR1</strain>
    </source>
</reference>
<dbReference type="AlphaFoldDB" id="A0A3M7RA98"/>
<dbReference type="EMBL" id="REGN01003878">
    <property type="protein sequence ID" value="RNA20324.1"/>
    <property type="molecule type" value="Genomic_DNA"/>
</dbReference>
<comment type="caution">
    <text evidence="1">The sequence shown here is derived from an EMBL/GenBank/DDBJ whole genome shotgun (WGS) entry which is preliminary data.</text>
</comment>
<accession>A0A3M7RA98</accession>